<evidence type="ECO:0000313" key="2">
    <source>
        <dbReference type="Proteomes" id="UP001482455"/>
    </source>
</evidence>
<keyword evidence="2" id="KW-1185">Reference proteome</keyword>
<gene>
    <name evidence="1" type="ORF">Q4I30_001905</name>
</gene>
<dbReference type="EMBL" id="JBAMZL010000013">
    <property type="protein sequence ID" value="KAL0512130.1"/>
    <property type="molecule type" value="Genomic_DNA"/>
</dbReference>
<comment type="caution">
    <text evidence="1">The sequence shown here is derived from an EMBL/GenBank/DDBJ whole genome shotgun (WGS) entry which is preliminary data.</text>
</comment>
<feature type="non-terminal residue" evidence="1">
    <location>
        <position position="1"/>
    </location>
</feature>
<dbReference type="Proteomes" id="UP001482455">
    <property type="component" value="Unassembled WGS sequence"/>
</dbReference>
<proteinExistence type="predicted"/>
<sequence length="27" mass="3037">HWQALSWCRVQFHSGIFSEAGGYCPAV</sequence>
<organism evidence="1 2">
    <name type="scientific">Leishmania utingensis</name>
    <dbReference type="NCBI Taxonomy" id="653362"/>
    <lineage>
        <taxon>Eukaryota</taxon>
        <taxon>Discoba</taxon>
        <taxon>Euglenozoa</taxon>
        <taxon>Kinetoplastea</taxon>
        <taxon>Metakinetoplastina</taxon>
        <taxon>Trypanosomatida</taxon>
        <taxon>Trypanosomatidae</taxon>
        <taxon>Leishmaniinae</taxon>
        <taxon>Leishmania</taxon>
    </lineage>
</organism>
<evidence type="ECO:0000313" key="1">
    <source>
        <dbReference type="EMBL" id="KAL0512130.1"/>
    </source>
</evidence>
<dbReference type="AlphaFoldDB" id="A0AAW3AUY3"/>
<reference evidence="1 2" key="1">
    <citation type="submission" date="2024-02" db="EMBL/GenBank/DDBJ databases">
        <title>FIRST GENOME SEQUENCES OF Leishmania (Viannia) shawi, Leishmania (Viannia) lindenbergi AND Leishmania (Viannia) utingensis.</title>
        <authorList>
            <person name="Resadore F."/>
            <person name="Custodio M.G.F."/>
            <person name="Boite M.C."/>
            <person name="Cupolillo E."/>
            <person name="Ferreira G.E.M."/>
        </authorList>
    </citation>
    <scope>NUCLEOTIDE SEQUENCE [LARGE SCALE GENOMIC DNA]</scope>
    <source>
        <strain evidence="1 2">ITUB/BR/1977/M4964</strain>
    </source>
</reference>
<name>A0AAW3AUY3_9TRYP</name>
<protein>
    <submittedName>
        <fullName evidence="1">Uncharacterized protein</fullName>
    </submittedName>
</protein>
<accession>A0AAW3AUY3</accession>